<accession>L0DSR4</accession>
<dbReference type="Proteomes" id="UP000010809">
    <property type="component" value="Chromosome"/>
</dbReference>
<evidence type="ECO:0000256" key="1">
    <source>
        <dbReference type="SAM" id="MobiDB-lite"/>
    </source>
</evidence>
<sequence length="185" mass="20279">MGSSSSLRSTSSSTASTTASRCITWCWICAPSRPGTVQRWRQPTRWSASSAATGWKSRSWPRWVRGANGTTGWRSTTRAWLSARAGATEAIFQPNPRQAARVIAVAMCYLPIRGTSRLRVAGARMDAPRVNGTAHFGGHHFAMKSSAFRGEAPPRPPLHLCHYPGSREIPARTLDNRGTRSRETT</sequence>
<dbReference type="STRING" id="1255043.TVNIR_0967"/>
<dbReference type="HOGENOM" id="CLU_1460673_0_0_6"/>
<dbReference type="AlphaFoldDB" id="L0DSR4"/>
<evidence type="ECO:0000313" key="3">
    <source>
        <dbReference type="Proteomes" id="UP000010809"/>
    </source>
</evidence>
<dbReference type="EMBL" id="CP003989">
    <property type="protein sequence ID" value="AGA32654.1"/>
    <property type="molecule type" value="Genomic_DNA"/>
</dbReference>
<dbReference type="PATRIC" id="fig|1255043.3.peg.973"/>
<dbReference type="KEGG" id="tni:TVNIR_0967"/>
<reference evidence="2" key="1">
    <citation type="submission" date="2015-12" db="EMBL/GenBank/DDBJ databases">
        <authorList>
            <person name="Tikhonova T.V."/>
            <person name="Pavlov A.R."/>
            <person name="Beletsky A.V."/>
            <person name="Mardanov A.V."/>
            <person name="Sorokin D.Y."/>
            <person name="Ravin N.V."/>
            <person name="Popov V.O."/>
        </authorList>
    </citation>
    <scope>NUCLEOTIDE SEQUENCE</scope>
    <source>
        <strain evidence="2">DSM 14787</strain>
    </source>
</reference>
<feature type="compositionally biased region" description="Basic and acidic residues" evidence="1">
    <location>
        <begin position="174"/>
        <end position="185"/>
    </location>
</feature>
<feature type="region of interest" description="Disordered" evidence="1">
    <location>
        <begin position="164"/>
        <end position="185"/>
    </location>
</feature>
<name>L0DSR4_THIND</name>
<proteinExistence type="predicted"/>
<protein>
    <submittedName>
        <fullName evidence="2">Uncharacterized protein</fullName>
    </submittedName>
</protein>
<organism evidence="2 3">
    <name type="scientific">Thioalkalivibrio nitratireducens (strain DSM 14787 / UNIQEM 213 / ALEN2)</name>
    <dbReference type="NCBI Taxonomy" id="1255043"/>
    <lineage>
        <taxon>Bacteria</taxon>
        <taxon>Pseudomonadati</taxon>
        <taxon>Pseudomonadota</taxon>
        <taxon>Gammaproteobacteria</taxon>
        <taxon>Chromatiales</taxon>
        <taxon>Ectothiorhodospiraceae</taxon>
        <taxon>Thioalkalivibrio</taxon>
    </lineage>
</organism>
<gene>
    <name evidence="2" type="ordered locus">TVNIR_0967</name>
</gene>
<evidence type="ECO:0000313" key="2">
    <source>
        <dbReference type="EMBL" id="AGA32654.1"/>
    </source>
</evidence>
<keyword evidence="3" id="KW-1185">Reference proteome</keyword>